<evidence type="ECO:0000259" key="1">
    <source>
        <dbReference type="Pfam" id="PF13372"/>
    </source>
</evidence>
<organism evidence="2 3">
    <name type="scientific">Candidatus Methylobacter titanis</name>
    <dbReference type="NCBI Taxonomy" id="3053457"/>
    <lineage>
        <taxon>Bacteria</taxon>
        <taxon>Pseudomonadati</taxon>
        <taxon>Pseudomonadota</taxon>
        <taxon>Gammaproteobacteria</taxon>
        <taxon>Methylococcales</taxon>
        <taxon>Methylococcaceae</taxon>
        <taxon>Methylobacter</taxon>
    </lineage>
</organism>
<evidence type="ECO:0000313" key="2">
    <source>
        <dbReference type="EMBL" id="MDI1231579.1"/>
    </source>
</evidence>
<evidence type="ECO:0000313" key="3">
    <source>
        <dbReference type="Proteomes" id="UP001160519"/>
    </source>
</evidence>
<sequence length="392" mass="44391">MADDVNATIEKALKFGQDDAKYGQIKLNLRYRYDNTDSTHPRKQVANASTVRYRLGYLTPIFKGLQAYAELQGSQDIGINSYNSTMNGKNQYETILDPQKSELNQLWLSYKGIPNTEARLGRQNITLDNGRFIATSSWRQLARTFDAFLLSNVSLPNTTVVLGYINNIKNINTSLNSMQLPLVNISYRFADIGKLTGYAYLMDFRDPYLYPSSNQSYGVRFEGSRKINDTLGFVYMAEYANQSNYKNSTPYQADYYHVMGGVSAFGFIVKGAMEQLGGNGLNKTFNAPIGLLNKFNGWADLFVTTPSDGLRDIYTSVDKNIMGLKLSGVFHDFSDDTGQKHYGDEWDFMVAKELFKHYTLIAKYAYYHADTAGQEIGKFDTQKIWLIGEINF</sequence>
<name>A0AA43TIL1_9GAMM</name>
<dbReference type="Proteomes" id="UP001160519">
    <property type="component" value="Unassembled WGS sequence"/>
</dbReference>
<protein>
    <submittedName>
        <fullName evidence="2">Alginate export family protein</fullName>
    </submittedName>
</protein>
<dbReference type="InterPro" id="IPR023614">
    <property type="entry name" value="Porin_dom_sf"/>
</dbReference>
<dbReference type="Gene3D" id="2.40.160.10">
    <property type="entry name" value="Porin"/>
    <property type="match status" value="1"/>
</dbReference>
<comment type="caution">
    <text evidence="2">The sequence shown here is derived from an EMBL/GenBank/DDBJ whole genome shotgun (WGS) entry which is preliminary data.</text>
</comment>
<gene>
    <name evidence="2" type="ORF">PSU93_10550</name>
</gene>
<accession>A0AA43TIL1</accession>
<reference evidence="2" key="1">
    <citation type="submission" date="2023-01" db="EMBL/GenBank/DDBJ databases">
        <title>Biogeochemical cycle of methane in antarctic sediments.</title>
        <authorList>
            <person name="Roldan D.M."/>
            <person name="Menes R.J."/>
        </authorList>
    </citation>
    <scope>NUCLEOTIDE SEQUENCE [LARGE SCALE GENOMIC DNA]</scope>
    <source>
        <strain evidence="2">K-2018 MAG008</strain>
    </source>
</reference>
<feature type="domain" description="Alginate export" evidence="1">
    <location>
        <begin position="27"/>
        <end position="151"/>
    </location>
</feature>
<dbReference type="EMBL" id="JAQSDF010000033">
    <property type="protein sequence ID" value="MDI1231579.1"/>
    <property type="molecule type" value="Genomic_DNA"/>
</dbReference>
<proteinExistence type="predicted"/>
<dbReference type="AlphaFoldDB" id="A0AA43TIL1"/>
<keyword evidence="3" id="KW-1185">Reference proteome</keyword>
<dbReference type="InterPro" id="IPR025388">
    <property type="entry name" value="Alginate_export_dom"/>
</dbReference>
<dbReference type="Pfam" id="PF13372">
    <property type="entry name" value="Alginate_exp"/>
    <property type="match status" value="1"/>
</dbReference>